<feature type="domain" description="ABC transporter" evidence="4">
    <location>
        <begin position="4"/>
        <end position="227"/>
    </location>
</feature>
<dbReference type="Pfam" id="PF00005">
    <property type="entry name" value="ABC_tran"/>
    <property type="match status" value="1"/>
</dbReference>
<dbReference type="InterPro" id="IPR003593">
    <property type="entry name" value="AAA+_ATPase"/>
</dbReference>
<evidence type="ECO:0000313" key="6">
    <source>
        <dbReference type="Proteomes" id="UP000306912"/>
    </source>
</evidence>
<dbReference type="InterPro" id="IPR027417">
    <property type="entry name" value="P-loop_NTPase"/>
</dbReference>
<dbReference type="OrthoDB" id="9804819at2"/>
<reference evidence="5 6" key="1">
    <citation type="submission" date="2019-05" db="EMBL/GenBank/DDBJ databases">
        <title>Culicoidintestinum kansasii gen. nov., sp. nov. from the gastrointestinal tract of the biting midge, Culicoides sonorensis.</title>
        <authorList>
            <person name="Neupane S."/>
            <person name="Ghosh A."/>
            <person name="Gunther S."/>
            <person name="Martin K."/>
            <person name="Zurek L."/>
        </authorList>
    </citation>
    <scope>NUCLEOTIDE SEQUENCE [LARGE SCALE GENOMIC DNA]</scope>
    <source>
        <strain evidence="5 6">CS-1</strain>
    </source>
</reference>
<evidence type="ECO:0000256" key="2">
    <source>
        <dbReference type="ARBA" id="ARBA00022741"/>
    </source>
</evidence>
<dbReference type="PANTHER" id="PTHR42939">
    <property type="entry name" value="ABC TRANSPORTER ATP-BINDING PROTEIN ALBC-RELATED"/>
    <property type="match status" value="1"/>
</dbReference>
<evidence type="ECO:0000259" key="4">
    <source>
        <dbReference type="PROSITE" id="PS50893"/>
    </source>
</evidence>
<dbReference type="GO" id="GO:0005524">
    <property type="term" value="F:ATP binding"/>
    <property type="evidence" value="ECO:0007669"/>
    <property type="project" value="UniProtKB-KW"/>
</dbReference>
<dbReference type="PROSITE" id="PS50893">
    <property type="entry name" value="ABC_TRANSPORTER_2"/>
    <property type="match status" value="1"/>
</dbReference>
<dbReference type="CDD" id="cd03230">
    <property type="entry name" value="ABC_DR_subfamily_A"/>
    <property type="match status" value="1"/>
</dbReference>
<organism evidence="5 6">
    <name type="scientific">Culicoidibacter larvae</name>
    <dbReference type="NCBI Taxonomy" id="2579976"/>
    <lineage>
        <taxon>Bacteria</taxon>
        <taxon>Bacillati</taxon>
        <taxon>Bacillota</taxon>
        <taxon>Culicoidibacteria</taxon>
        <taxon>Culicoidibacterales</taxon>
        <taxon>Culicoidibacteraceae</taxon>
        <taxon>Culicoidibacter</taxon>
    </lineage>
</organism>
<proteinExistence type="predicted"/>
<protein>
    <submittedName>
        <fullName evidence="5">ABC transporter ATP-binding protein</fullName>
    </submittedName>
</protein>
<keyword evidence="2" id="KW-0547">Nucleotide-binding</keyword>
<dbReference type="InParanoid" id="A0A5R8QHC7"/>
<evidence type="ECO:0000313" key="5">
    <source>
        <dbReference type="EMBL" id="TLG76677.1"/>
    </source>
</evidence>
<dbReference type="GO" id="GO:0016887">
    <property type="term" value="F:ATP hydrolysis activity"/>
    <property type="evidence" value="ECO:0007669"/>
    <property type="project" value="InterPro"/>
</dbReference>
<comment type="caution">
    <text evidence="5">The sequence shown here is derived from an EMBL/GenBank/DDBJ whole genome shotgun (WGS) entry which is preliminary data.</text>
</comment>
<dbReference type="PANTHER" id="PTHR42939:SF1">
    <property type="entry name" value="ABC TRANSPORTER ATP-BINDING PROTEIN ALBC-RELATED"/>
    <property type="match status" value="1"/>
</dbReference>
<gene>
    <name evidence="5" type="ORF">FEZ08_03425</name>
</gene>
<dbReference type="Gene3D" id="3.40.50.300">
    <property type="entry name" value="P-loop containing nucleotide triphosphate hydrolases"/>
    <property type="match status" value="1"/>
</dbReference>
<evidence type="ECO:0000256" key="1">
    <source>
        <dbReference type="ARBA" id="ARBA00022448"/>
    </source>
</evidence>
<name>A0A5R8QHC7_9FIRM</name>
<keyword evidence="3 5" id="KW-0067">ATP-binding</keyword>
<dbReference type="FunCoup" id="A0A5R8QHC7">
    <property type="interactions" value="115"/>
</dbReference>
<accession>A0A5R8QHC7</accession>
<dbReference type="SUPFAM" id="SSF52540">
    <property type="entry name" value="P-loop containing nucleoside triphosphate hydrolases"/>
    <property type="match status" value="1"/>
</dbReference>
<dbReference type="EMBL" id="VBWP01000002">
    <property type="protein sequence ID" value="TLG76677.1"/>
    <property type="molecule type" value="Genomic_DNA"/>
</dbReference>
<keyword evidence="1" id="KW-0813">Transport</keyword>
<dbReference type="InterPro" id="IPR003439">
    <property type="entry name" value="ABC_transporter-like_ATP-bd"/>
</dbReference>
<sequence length="234" mass="26206">MAIIATCEQVNKSYQKPVFKQMDLRIESGKIIALLGENGCGKTTLLKLLAGLSYPDSGRISLVEATDRFSLRTRIAYLSDHNLLPGHFTIDAVVNYHADLFANFNKQKAYDILAYMHISDYNQQIKSLSKGLLERVNISLIFAMDAMLYLLDEPLSGVDMLAREQMLNGLLQFVDEFSTVIIATHMIAEVEFLADEIIMVKNGDIAYHLASDVIRTDYGCSIADFYKQVYGGQS</sequence>
<keyword evidence="6" id="KW-1185">Reference proteome</keyword>
<dbReference type="Proteomes" id="UP000306912">
    <property type="component" value="Unassembled WGS sequence"/>
</dbReference>
<dbReference type="AlphaFoldDB" id="A0A5R8QHC7"/>
<dbReference type="InterPro" id="IPR051782">
    <property type="entry name" value="ABC_Transporter_VariousFunc"/>
</dbReference>
<evidence type="ECO:0000256" key="3">
    <source>
        <dbReference type="ARBA" id="ARBA00022840"/>
    </source>
</evidence>
<dbReference type="RefSeq" id="WP_138190314.1">
    <property type="nucleotide sequence ID" value="NZ_VBWP01000002.1"/>
</dbReference>
<dbReference type="SMART" id="SM00382">
    <property type="entry name" value="AAA"/>
    <property type="match status" value="1"/>
</dbReference>